<evidence type="ECO:0008006" key="3">
    <source>
        <dbReference type="Google" id="ProtNLM"/>
    </source>
</evidence>
<dbReference type="PANTHER" id="PTHR33233:SF17">
    <property type="entry name" value="DUF4283 DOMAIN-CONTAINING PROTEIN"/>
    <property type="match status" value="1"/>
</dbReference>
<proteinExistence type="predicted"/>
<reference evidence="1 2" key="1">
    <citation type="submission" date="2019-09" db="EMBL/GenBank/DDBJ databases">
        <title>A chromosome-level genome assembly of the Chinese tupelo Nyssa sinensis.</title>
        <authorList>
            <person name="Yang X."/>
            <person name="Kang M."/>
            <person name="Yang Y."/>
            <person name="Xiong H."/>
            <person name="Wang M."/>
            <person name="Zhang Z."/>
            <person name="Wang Z."/>
            <person name="Wu H."/>
            <person name="Ma T."/>
            <person name="Liu J."/>
            <person name="Xi Z."/>
        </authorList>
    </citation>
    <scope>NUCLEOTIDE SEQUENCE [LARGE SCALE GENOMIC DNA]</scope>
    <source>
        <strain evidence="1">J267</strain>
        <tissue evidence="1">Leaf</tissue>
    </source>
</reference>
<gene>
    <name evidence="1" type="ORF">F0562_017126</name>
</gene>
<evidence type="ECO:0000313" key="1">
    <source>
        <dbReference type="EMBL" id="KAA8517056.1"/>
    </source>
</evidence>
<dbReference type="OrthoDB" id="1751807at2759"/>
<evidence type="ECO:0000313" key="2">
    <source>
        <dbReference type="Proteomes" id="UP000325577"/>
    </source>
</evidence>
<dbReference type="EMBL" id="CM018051">
    <property type="protein sequence ID" value="KAA8517056.1"/>
    <property type="molecule type" value="Genomic_DNA"/>
</dbReference>
<protein>
    <recommendedName>
        <fullName evidence="3">DUF4283 domain-containing protein</fullName>
    </recommendedName>
</protein>
<sequence>MVEKGDHNRKEGLKVRELDLRMASEANEQKANTMSWTQLFKGNKVKENGVQLNFVHPENQQGQFKAQIRKMDVVNELARWENSLVGYVVGEIDKFEILDKGPWFVDSKPVILKPRTRDCDIGKNDLTHVSNWIRPT</sequence>
<name>A0A5J4ZHF2_9ASTE</name>
<organism evidence="1 2">
    <name type="scientific">Nyssa sinensis</name>
    <dbReference type="NCBI Taxonomy" id="561372"/>
    <lineage>
        <taxon>Eukaryota</taxon>
        <taxon>Viridiplantae</taxon>
        <taxon>Streptophyta</taxon>
        <taxon>Embryophyta</taxon>
        <taxon>Tracheophyta</taxon>
        <taxon>Spermatophyta</taxon>
        <taxon>Magnoliopsida</taxon>
        <taxon>eudicotyledons</taxon>
        <taxon>Gunneridae</taxon>
        <taxon>Pentapetalae</taxon>
        <taxon>asterids</taxon>
        <taxon>Cornales</taxon>
        <taxon>Nyssaceae</taxon>
        <taxon>Nyssa</taxon>
    </lineage>
</organism>
<keyword evidence="2" id="KW-1185">Reference proteome</keyword>
<dbReference type="Proteomes" id="UP000325577">
    <property type="component" value="Linkage Group LG8"/>
</dbReference>
<accession>A0A5J4ZHF2</accession>
<dbReference type="AlphaFoldDB" id="A0A5J4ZHF2"/>
<dbReference type="PANTHER" id="PTHR33233">
    <property type="entry name" value="ENDONUCLEASE/EXONUCLEASE/PHOSPHATASE"/>
    <property type="match status" value="1"/>
</dbReference>